<comment type="caution">
    <text evidence="2">The sequence shown here is derived from an EMBL/GenBank/DDBJ whole genome shotgun (WGS) entry which is preliminary data.</text>
</comment>
<dbReference type="Proteomes" id="UP000248795">
    <property type="component" value="Unassembled WGS sequence"/>
</dbReference>
<feature type="domain" description="SAF" evidence="1">
    <location>
        <begin position="47"/>
        <end position="115"/>
    </location>
</feature>
<dbReference type="InterPro" id="IPR013974">
    <property type="entry name" value="SAF"/>
</dbReference>
<dbReference type="EMBL" id="QKVK01000001">
    <property type="protein sequence ID" value="PZF78717.1"/>
    <property type="molecule type" value="Genomic_DNA"/>
</dbReference>
<dbReference type="InterPro" id="IPR017592">
    <property type="entry name" value="Pilus_assmbl_Flp-typ_CpaB"/>
</dbReference>
<name>A0A2W2BSR1_9HYPH</name>
<evidence type="ECO:0000259" key="1">
    <source>
        <dbReference type="SMART" id="SM00858"/>
    </source>
</evidence>
<dbReference type="NCBIfam" id="TIGR03177">
    <property type="entry name" value="pilus_cpaB"/>
    <property type="match status" value="1"/>
</dbReference>
<dbReference type="AlphaFoldDB" id="A0A2W2BSR1"/>
<proteinExistence type="predicted"/>
<dbReference type="Pfam" id="PF16976">
    <property type="entry name" value="RcpC"/>
    <property type="match status" value="1"/>
</dbReference>
<dbReference type="CDD" id="cd11614">
    <property type="entry name" value="SAF_CpaB_FlgA_like"/>
    <property type="match status" value="1"/>
</dbReference>
<protein>
    <submittedName>
        <fullName evidence="2">Flp pilus assembly protein CpaB</fullName>
    </submittedName>
</protein>
<dbReference type="Pfam" id="PF08666">
    <property type="entry name" value="SAF"/>
    <property type="match status" value="1"/>
</dbReference>
<gene>
    <name evidence="2" type="primary">cpaB</name>
    <name evidence="2" type="ORF">DK847_02625</name>
</gene>
<organism evidence="2 3">
    <name type="scientific">Aestuariivirga litoralis</name>
    <dbReference type="NCBI Taxonomy" id="2650924"/>
    <lineage>
        <taxon>Bacteria</taxon>
        <taxon>Pseudomonadati</taxon>
        <taxon>Pseudomonadota</taxon>
        <taxon>Alphaproteobacteria</taxon>
        <taxon>Hyphomicrobiales</taxon>
        <taxon>Aestuariivirgaceae</taxon>
        <taxon>Aestuariivirga</taxon>
    </lineage>
</organism>
<evidence type="ECO:0000313" key="2">
    <source>
        <dbReference type="EMBL" id="PZF78717.1"/>
    </source>
</evidence>
<sequence>MNRMRLILLAAALLAALLAAYLSAGLLRRAPAPQVSQPVVIEKTAKTDVLVAARNLLQGEQLGNFAVEWRPWPRDSISPDMITKDAAPDALDMMAQARARQSMVAGEPIVAAKIVRPGDRGFVSAILPEGMRAIAIPINETTSVSGFILPNDRVDVLLTRQVTGRNGIKVPATETVLTNVKVLAINQTLRAGDDPSIPGGRTAVLELDPLQAQILTKVDASGTVSLLLRSLSEVGPNGLPDDTPMLSDEFRNPRRAAAGTLIIRYGFERTIPGK</sequence>
<evidence type="ECO:0000313" key="3">
    <source>
        <dbReference type="Proteomes" id="UP000248795"/>
    </source>
</evidence>
<reference evidence="3" key="1">
    <citation type="submission" date="2018-06" db="EMBL/GenBank/DDBJ databases">
        <title>Aestuariibacter litoralis strain KCTC 52945T.</title>
        <authorList>
            <person name="Li X."/>
            <person name="Salam N."/>
            <person name="Li J.-L."/>
            <person name="Chen Y.-M."/>
            <person name="Yang Z.-W."/>
            <person name="Zhang L.-Y."/>
            <person name="Han M.-X."/>
            <person name="Xiao M."/>
            <person name="Li W.-J."/>
        </authorList>
    </citation>
    <scope>NUCLEOTIDE SEQUENCE [LARGE SCALE GENOMIC DNA]</scope>
    <source>
        <strain evidence="3">KCTC 52945</strain>
    </source>
</reference>
<accession>A0A2W2BSR1</accession>
<dbReference type="InterPro" id="IPR031571">
    <property type="entry name" value="RcpC_dom"/>
</dbReference>
<dbReference type="SMART" id="SM00858">
    <property type="entry name" value="SAF"/>
    <property type="match status" value="1"/>
</dbReference>
<keyword evidence="3" id="KW-1185">Reference proteome</keyword>